<dbReference type="CDD" id="cd04725">
    <property type="entry name" value="OMP_decarboxylase_like"/>
    <property type="match status" value="1"/>
</dbReference>
<evidence type="ECO:0000259" key="9">
    <source>
        <dbReference type="SMART" id="SM00934"/>
    </source>
</evidence>
<dbReference type="GO" id="GO:0006207">
    <property type="term" value="P:'de novo' pyrimidine nucleobase biosynthetic process"/>
    <property type="evidence" value="ECO:0007669"/>
    <property type="project" value="InterPro"/>
</dbReference>
<comment type="pathway">
    <text evidence="2 6">Pyrimidine metabolism; UMP biosynthesis via de novo pathway; UMP from orotate: step 2/2.</text>
</comment>
<dbReference type="AlphaFoldDB" id="A0A7C3UPK2"/>
<feature type="active site" description="For OMPdecase activity" evidence="7">
    <location>
        <position position="59"/>
    </location>
</feature>
<feature type="active site" description="For OMPdecase activity" evidence="7">
    <location>
        <position position="64"/>
    </location>
</feature>
<feature type="active site" description="For OMPdecase activity" evidence="7">
    <location>
        <position position="61"/>
    </location>
</feature>
<sequence length="235" mass="26566">MAPKLVLALDLETINQVKKILAKVTGWIDYYKIGYKLYFRSGPRVVRFFKSKGERVFLDLKLFDIPSVVESASLYFTKLGVDIFNLHTLGGLEMMQRARAVCQNPKTRPLLLGVTILTTMDEKIFQETLGIKGHLRLRDAVLYLSLQAKKAGLDGVVSSPFEIEEIKRECGKDFLVLCPGIRIPTAGVVKDDQKRFLTPREAKERGADFLVIGRPILQSPDPVEVIEMIKKEIED</sequence>
<dbReference type="EC" id="4.1.1.23" evidence="6"/>
<dbReference type="PANTHER" id="PTHR32119:SF2">
    <property type="entry name" value="OROTIDINE 5'-PHOSPHATE DECARBOXYLASE"/>
    <property type="match status" value="1"/>
</dbReference>
<evidence type="ECO:0000256" key="2">
    <source>
        <dbReference type="ARBA" id="ARBA00004861"/>
    </source>
</evidence>
<name>A0A7C3UPK2_UNCW3</name>
<gene>
    <name evidence="6" type="primary">pyrF</name>
    <name evidence="10" type="ORF">ENX07_04555</name>
</gene>
<dbReference type="Gene3D" id="3.20.20.70">
    <property type="entry name" value="Aldolase class I"/>
    <property type="match status" value="1"/>
</dbReference>
<evidence type="ECO:0000256" key="8">
    <source>
        <dbReference type="PIRSR" id="PIRSR614732-2"/>
    </source>
</evidence>
<keyword evidence="5 6" id="KW-0456">Lyase</keyword>
<proteinExistence type="inferred from homology"/>
<feature type="binding site" evidence="6 8">
    <location>
        <position position="213"/>
    </location>
    <ligand>
        <name>substrate</name>
    </ligand>
</feature>
<feature type="binding site" evidence="6 8">
    <location>
        <position position="32"/>
    </location>
    <ligand>
        <name>substrate</name>
    </ligand>
</feature>
<evidence type="ECO:0000256" key="5">
    <source>
        <dbReference type="ARBA" id="ARBA00023239"/>
    </source>
</evidence>
<dbReference type="GO" id="GO:0005829">
    <property type="term" value="C:cytosol"/>
    <property type="evidence" value="ECO:0007669"/>
    <property type="project" value="TreeGrafter"/>
</dbReference>
<comment type="catalytic activity">
    <reaction evidence="6">
        <text>orotidine 5'-phosphate + H(+) = UMP + CO2</text>
        <dbReference type="Rhea" id="RHEA:11596"/>
        <dbReference type="ChEBI" id="CHEBI:15378"/>
        <dbReference type="ChEBI" id="CHEBI:16526"/>
        <dbReference type="ChEBI" id="CHEBI:57538"/>
        <dbReference type="ChEBI" id="CHEBI:57865"/>
        <dbReference type="EC" id="4.1.1.23"/>
    </reaction>
</comment>
<feature type="domain" description="Orotidine 5'-phosphate decarboxylase" evidence="9">
    <location>
        <begin position="4"/>
        <end position="229"/>
    </location>
</feature>
<dbReference type="EMBL" id="DTMQ01000031">
    <property type="protein sequence ID" value="HGE99323.1"/>
    <property type="molecule type" value="Genomic_DNA"/>
</dbReference>
<dbReference type="NCBIfam" id="TIGR01740">
    <property type="entry name" value="pyrF"/>
    <property type="match status" value="1"/>
</dbReference>
<reference evidence="10" key="1">
    <citation type="journal article" date="2020" name="mSystems">
        <title>Genome- and Community-Level Interaction Insights into Carbon Utilization and Element Cycling Functions of Hydrothermarchaeota in Hydrothermal Sediment.</title>
        <authorList>
            <person name="Zhou Z."/>
            <person name="Liu Y."/>
            <person name="Xu W."/>
            <person name="Pan J."/>
            <person name="Luo Z.H."/>
            <person name="Li M."/>
        </authorList>
    </citation>
    <scope>NUCLEOTIDE SEQUENCE [LARGE SCALE GENOMIC DNA]</scope>
    <source>
        <strain evidence="10">SpSt-906</strain>
    </source>
</reference>
<feature type="binding site" evidence="6 8">
    <location>
        <position position="10"/>
    </location>
    <ligand>
        <name>substrate</name>
    </ligand>
</feature>
<feature type="binding site" evidence="6 8">
    <location>
        <position position="193"/>
    </location>
    <ligand>
        <name>substrate</name>
    </ligand>
</feature>
<protein>
    <recommendedName>
        <fullName evidence="6">Orotidine 5'-phosphate decarboxylase</fullName>
        <ecNumber evidence="6">4.1.1.23</ecNumber>
    </recommendedName>
    <alternativeName>
        <fullName evidence="6">OMP decarboxylase</fullName>
        <shortName evidence="6">OMPDCase</shortName>
        <shortName evidence="6">OMPdecase</shortName>
    </alternativeName>
</protein>
<feature type="binding site" evidence="6 8">
    <location>
        <position position="214"/>
    </location>
    <ligand>
        <name>substrate</name>
    </ligand>
</feature>
<accession>A0A7C3UPK2</accession>
<keyword evidence="3 6" id="KW-0210">Decarboxylase</keyword>
<dbReference type="InterPro" id="IPR047596">
    <property type="entry name" value="OMPdecase_bac"/>
</dbReference>
<comment type="subunit">
    <text evidence="6">Homodimer.</text>
</comment>
<evidence type="ECO:0000256" key="1">
    <source>
        <dbReference type="ARBA" id="ARBA00002356"/>
    </source>
</evidence>
<feature type="binding site" evidence="6 8">
    <location>
        <position position="118"/>
    </location>
    <ligand>
        <name>substrate</name>
    </ligand>
</feature>
<comment type="caution">
    <text evidence="10">The sequence shown here is derived from an EMBL/GenBank/DDBJ whole genome shotgun (WGS) entry which is preliminary data.</text>
</comment>
<organism evidence="10">
    <name type="scientific">candidate division WOR-3 bacterium</name>
    <dbReference type="NCBI Taxonomy" id="2052148"/>
    <lineage>
        <taxon>Bacteria</taxon>
        <taxon>Bacteria division WOR-3</taxon>
    </lineage>
</organism>
<dbReference type="InterPro" id="IPR014732">
    <property type="entry name" value="OMPdecase"/>
</dbReference>
<evidence type="ECO:0000256" key="7">
    <source>
        <dbReference type="PIRSR" id="PIRSR614732-1"/>
    </source>
</evidence>
<comment type="function">
    <text evidence="1 6">Catalyzes the decarboxylation of orotidine 5'-monophosphate (OMP) to uridine 5'-monophosphate (UMP).</text>
</comment>
<evidence type="ECO:0000256" key="6">
    <source>
        <dbReference type="HAMAP-Rule" id="MF_01200"/>
    </source>
</evidence>
<comment type="similarity">
    <text evidence="6">Belongs to the OMP decarboxylase family. Type 1 subfamily.</text>
</comment>
<dbReference type="SUPFAM" id="SSF51366">
    <property type="entry name" value="Ribulose-phoshate binding barrel"/>
    <property type="match status" value="1"/>
</dbReference>
<dbReference type="NCBIfam" id="NF001273">
    <property type="entry name" value="PRK00230.1"/>
    <property type="match status" value="1"/>
</dbReference>
<dbReference type="Pfam" id="PF00215">
    <property type="entry name" value="OMPdecase"/>
    <property type="match status" value="1"/>
</dbReference>
<evidence type="ECO:0000313" key="10">
    <source>
        <dbReference type="EMBL" id="HGE99323.1"/>
    </source>
</evidence>
<feature type="binding site" evidence="6">
    <location>
        <begin position="59"/>
        <end position="68"/>
    </location>
    <ligand>
        <name>substrate</name>
    </ligand>
</feature>
<dbReference type="InterPro" id="IPR001754">
    <property type="entry name" value="OMPdeCOase_dom"/>
</dbReference>
<dbReference type="PANTHER" id="PTHR32119">
    <property type="entry name" value="OROTIDINE 5'-PHOSPHATE DECARBOXYLASE"/>
    <property type="match status" value="1"/>
</dbReference>
<dbReference type="InterPro" id="IPR011060">
    <property type="entry name" value="RibuloseP-bd_barrel"/>
</dbReference>
<dbReference type="UniPathway" id="UPA00070">
    <property type="reaction ID" value="UER00120"/>
</dbReference>
<feature type="active site" description="Proton donor" evidence="6">
    <location>
        <position position="61"/>
    </location>
</feature>
<evidence type="ECO:0000256" key="4">
    <source>
        <dbReference type="ARBA" id="ARBA00022975"/>
    </source>
</evidence>
<keyword evidence="4 6" id="KW-0665">Pyrimidine biosynthesis</keyword>
<dbReference type="GO" id="GO:0004590">
    <property type="term" value="F:orotidine-5'-phosphate decarboxylase activity"/>
    <property type="evidence" value="ECO:0007669"/>
    <property type="project" value="UniProtKB-UniRule"/>
</dbReference>
<dbReference type="GO" id="GO:0044205">
    <property type="term" value="P:'de novo' UMP biosynthetic process"/>
    <property type="evidence" value="ECO:0007669"/>
    <property type="project" value="UniProtKB-UniRule"/>
</dbReference>
<dbReference type="InterPro" id="IPR013785">
    <property type="entry name" value="Aldolase_TIM"/>
</dbReference>
<evidence type="ECO:0000256" key="3">
    <source>
        <dbReference type="ARBA" id="ARBA00022793"/>
    </source>
</evidence>
<dbReference type="HAMAP" id="MF_01200_B">
    <property type="entry name" value="OMPdecase_type1_B"/>
    <property type="match status" value="1"/>
</dbReference>
<dbReference type="SMART" id="SM00934">
    <property type="entry name" value="OMPdecase"/>
    <property type="match status" value="1"/>
</dbReference>
<feature type="binding site" evidence="6 8">
    <location>
        <position position="182"/>
    </location>
    <ligand>
        <name>substrate</name>
    </ligand>
</feature>